<sequence>MDSFELLKNGSLSERISAANTLKYAVPEQPLNPVIDIWYAAKDLIEASRAPVARTAGWELLTECVKHTSSTDLERREYFQTLAAPANPEDFHLQLAAMVDLTRHGRLLVGFDYDLLPLLTRWLGEAYTAVRTRSKECVLREQGFESIRQEQGCRHRRRKELFSALCLLH</sequence>
<dbReference type="InterPro" id="IPR024584">
    <property type="entry name" value="Tuberin_N"/>
</dbReference>
<proteinExistence type="predicted"/>
<comment type="caution">
    <text evidence="2">The sequence shown here is derived from an EMBL/GenBank/DDBJ whole genome shotgun (WGS) entry which is preliminary data.</text>
</comment>
<reference evidence="2" key="1">
    <citation type="submission" date="2020-10" db="EMBL/GenBank/DDBJ databases">
        <title>High-Quality Genome Resource of Clonostachys rosea strain S41 by Oxford Nanopore Long-Read Sequencing.</title>
        <authorList>
            <person name="Wang H."/>
        </authorList>
    </citation>
    <scope>NUCLEOTIDE SEQUENCE</scope>
    <source>
        <strain evidence="2">S41</strain>
    </source>
</reference>
<evidence type="ECO:0000259" key="1">
    <source>
        <dbReference type="Pfam" id="PF11864"/>
    </source>
</evidence>
<evidence type="ECO:0000313" key="3">
    <source>
        <dbReference type="Proteomes" id="UP000616885"/>
    </source>
</evidence>
<evidence type="ECO:0000313" key="2">
    <source>
        <dbReference type="EMBL" id="KAF9755287.1"/>
    </source>
</evidence>
<gene>
    <name evidence="2" type="ORF">IM811_010728</name>
</gene>
<organism evidence="2 3">
    <name type="scientific">Bionectria ochroleuca</name>
    <name type="common">Gliocladium roseum</name>
    <dbReference type="NCBI Taxonomy" id="29856"/>
    <lineage>
        <taxon>Eukaryota</taxon>
        <taxon>Fungi</taxon>
        <taxon>Dikarya</taxon>
        <taxon>Ascomycota</taxon>
        <taxon>Pezizomycotina</taxon>
        <taxon>Sordariomycetes</taxon>
        <taxon>Hypocreomycetidae</taxon>
        <taxon>Hypocreales</taxon>
        <taxon>Bionectriaceae</taxon>
        <taxon>Clonostachys</taxon>
    </lineage>
</organism>
<dbReference type="Proteomes" id="UP000616885">
    <property type="component" value="Unassembled WGS sequence"/>
</dbReference>
<name>A0A8H7NG36_BIOOC</name>
<protein>
    <recommendedName>
        <fullName evidence="1">Tuberin N-terminal domain-containing protein</fullName>
    </recommendedName>
</protein>
<dbReference type="Pfam" id="PF11864">
    <property type="entry name" value="DUF3384"/>
    <property type="match status" value="1"/>
</dbReference>
<accession>A0A8H7NG36</accession>
<dbReference type="AlphaFoldDB" id="A0A8H7NG36"/>
<dbReference type="EMBL" id="JADCTT010000003">
    <property type="protein sequence ID" value="KAF9755287.1"/>
    <property type="molecule type" value="Genomic_DNA"/>
</dbReference>
<feature type="domain" description="Tuberin N-terminal" evidence="1">
    <location>
        <begin position="12"/>
        <end position="135"/>
    </location>
</feature>